<keyword evidence="1" id="KW-0862">Zinc</keyword>
<dbReference type="OrthoDB" id="20127at2759"/>
<dbReference type="PANTHER" id="PTHR33936">
    <property type="entry name" value="PROTEIN CBG17840"/>
    <property type="match status" value="1"/>
</dbReference>
<dbReference type="Pfam" id="PF00096">
    <property type="entry name" value="zf-C2H2"/>
    <property type="match status" value="1"/>
</dbReference>
<reference evidence="3 4" key="1">
    <citation type="journal article" date="2017" name="Gigascience">
        <title>Draft genome of the honey bee ectoparasitic mite, Tropilaelaps mercedesae, is shaped by the parasitic life history.</title>
        <authorList>
            <person name="Dong X."/>
            <person name="Armstrong S.D."/>
            <person name="Xia D."/>
            <person name="Makepeace B.L."/>
            <person name="Darby A.C."/>
            <person name="Kadowaki T."/>
        </authorList>
    </citation>
    <scope>NUCLEOTIDE SEQUENCE [LARGE SCALE GENOMIC DNA]</scope>
    <source>
        <strain evidence="3">Wuxi-XJTLU</strain>
    </source>
</reference>
<dbReference type="PROSITE" id="PS00028">
    <property type="entry name" value="ZINC_FINGER_C2H2_1"/>
    <property type="match status" value="2"/>
</dbReference>
<gene>
    <name evidence="3" type="ORF">BIW11_14264</name>
</gene>
<dbReference type="InterPro" id="IPR052797">
    <property type="entry name" value="RegFact_GeneExpr_CellDeath"/>
</dbReference>
<dbReference type="PROSITE" id="PS50157">
    <property type="entry name" value="ZINC_FINGER_C2H2_2"/>
    <property type="match status" value="1"/>
</dbReference>
<dbReference type="InterPro" id="IPR036236">
    <property type="entry name" value="Znf_C2H2_sf"/>
</dbReference>
<dbReference type="InParanoid" id="A0A1V9WYN5"/>
<dbReference type="InterPro" id="IPR013087">
    <property type="entry name" value="Znf_C2H2_type"/>
</dbReference>
<protein>
    <recommendedName>
        <fullName evidence="2">C2H2-type domain-containing protein</fullName>
    </recommendedName>
</protein>
<comment type="caution">
    <text evidence="3">The sequence shown here is derived from an EMBL/GenBank/DDBJ whole genome shotgun (WGS) entry which is preliminary data.</text>
</comment>
<dbReference type="Proteomes" id="UP000192247">
    <property type="component" value="Unassembled WGS sequence"/>
</dbReference>
<feature type="domain" description="C2H2-type" evidence="2">
    <location>
        <begin position="39"/>
        <end position="62"/>
    </location>
</feature>
<organism evidence="3 4">
    <name type="scientific">Tropilaelaps mercedesae</name>
    <dbReference type="NCBI Taxonomy" id="418985"/>
    <lineage>
        <taxon>Eukaryota</taxon>
        <taxon>Metazoa</taxon>
        <taxon>Ecdysozoa</taxon>
        <taxon>Arthropoda</taxon>
        <taxon>Chelicerata</taxon>
        <taxon>Arachnida</taxon>
        <taxon>Acari</taxon>
        <taxon>Parasitiformes</taxon>
        <taxon>Mesostigmata</taxon>
        <taxon>Gamasina</taxon>
        <taxon>Dermanyssoidea</taxon>
        <taxon>Laelapidae</taxon>
        <taxon>Tropilaelaps</taxon>
    </lineage>
</organism>
<dbReference type="SUPFAM" id="SSF57667">
    <property type="entry name" value="beta-beta-alpha zinc fingers"/>
    <property type="match status" value="1"/>
</dbReference>
<dbReference type="EMBL" id="MNPL01033126">
    <property type="protein sequence ID" value="OQR66271.1"/>
    <property type="molecule type" value="Genomic_DNA"/>
</dbReference>
<dbReference type="SMART" id="SM00355">
    <property type="entry name" value="ZnF_C2H2"/>
    <property type="match status" value="2"/>
</dbReference>
<dbReference type="Pfam" id="PF09808">
    <property type="entry name" value="SNAPC1"/>
    <property type="match status" value="1"/>
</dbReference>
<evidence type="ECO:0000313" key="4">
    <source>
        <dbReference type="Proteomes" id="UP000192247"/>
    </source>
</evidence>
<dbReference type="PANTHER" id="PTHR33936:SF24">
    <property type="entry name" value="C2H2-TYPE DOMAIN-CONTAINING PROTEIN"/>
    <property type="match status" value="1"/>
</dbReference>
<dbReference type="InterPro" id="IPR019188">
    <property type="entry name" value="SNAPC1"/>
</dbReference>
<sequence length="377" mass="42856">MAEPDVYVVLRKETAQDGQDASQAASGITVPLSNECSVFSCPTCGQQFARRPYLVRHIKTTHNQVVTPVKAKADLVGKCPYCSRRYPKRIDLLFHLAEDHEQDEVVIFNLTFDDSKSFTRWFEEVKMTYQTSFASHSAKVLRDGTRTKMYNCNRDSQANGRKTRKIFTRATSDYCTAHLFVRESPSGHISVLGSPTHLNHEVNASLVTKPNLPMAYTATGYRRILDEAKSANDQTVKFAEELGNMTSSTAGEATASTEAVVQRLEEQQRVYLSTVANLQVDSLVKDLNRIRFAFLETNSVRFEHFASVFRTLRATKLFQGFGNELSARVFIEDVFEVLLRELEDSDSFTNKAFIIYMLYATYFTQICRPRTPVDFLY</sequence>
<evidence type="ECO:0000313" key="3">
    <source>
        <dbReference type="EMBL" id="OQR66271.1"/>
    </source>
</evidence>
<keyword evidence="1" id="KW-0479">Metal-binding</keyword>
<dbReference type="AlphaFoldDB" id="A0A1V9WYN5"/>
<name>A0A1V9WYN5_9ACAR</name>
<evidence type="ECO:0000256" key="1">
    <source>
        <dbReference type="PROSITE-ProRule" id="PRU00042"/>
    </source>
</evidence>
<dbReference type="GO" id="GO:0008270">
    <property type="term" value="F:zinc ion binding"/>
    <property type="evidence" value="ECO:0007669"/>
    <property type="project" value="UniProtKB-KW"/>
</dbReference>
<accession>A0A1V9WYN5</accession>
<evidence type="ECO:0000259" key="2">
    <source>
        <dbReference type="PROSITE" id="PS50157"/>
    </source>
</evidence>
<keyword evidence="4" id="KW-1185">Reference proteome</keyword>
<dbReference type="Gene3D" id="3.30.160.60">
    <property type="entry name" value="Classic Zinc Finger"/>
    <property type="match status" value="1"/>
</dbReference>
<keyword evidence="1" id="KW-0863">Zinc-finger</keyword>
<proteinExistence type="predicted"/>